<evidence type="ECO:0000313" key="2">
    <source>
        <dbReference type="Proteomes" id="UP000219522"/>
    </source>
</evidence>
<protein>
    <submittedName>
        <fullName evidence="1">Uncharacterized protein</fullName>
    </submittedName>
</protein>
<dbReference type="Proteomes" id="UP000219522">
    <property type="component" value="Unassembled WGS sequence"/>
</dbReference>
<organism evidence="1 2">
    <name type="scientific">Caballeronia arationis</name>
    <dbReference type="NCBI Taxonomy" id="1777142"/>
    <lineage>
        <taxon>Bacteria</taxon>
        <taxon>Pseudomonadati</taxon>
        <taxon>Pseudomonadota</taxon>
        <taxon>Betaproteobacteria</taxon>
        <taxon>Burkholderiales</taxon>
        <taxon>Burkholderiaceae</taxon>
        <taxon>Caballeronia</taxon>
    </lineage>
</organism>
<proteinExistence type="predicted"/>
<sequence length="143" mass="15080">MVGDVVYASNPPSNEAGVVLKVNGTLVFAGVGRVPGNEGSFSASQLQWSDGGVGFSGIRCQGTVSIPYGNGPYRPTGILRRGNTNTATLYIARDAVSVPAHIHSESSAAVDCTDFPPPHETAWEVESTFDLTQAYPEPLRVGW</sequence>
<comment type="caution">
    <text evidence="1">The sequence shown here is derived from an EMBL/GenBank/DDBJ whole genome shotgun (WGS) entry which is preliminary data.</text>
</comment>
<gene>
    <name evidence="1" type="ORF">SAMN05446927_6577</name>
</gene>
<dbReference type="AlphaFoldDB" id="A0A7Z7N6G7"/>
<keyword evidence="2" id="KW-1185">Reference proteome</keyword>
<evidence type="ECO:0000313" key="1">
    <source>
        <dbReference type="EMBL" id="SOE87988.1"/>
    </source>
</evidence>
<reference evidence="1 2" key="1">
    <citation type="submission" date="2017-09" db="EMBL/GenBank/DDBJ databases">
        <authorList>
            <person name="Varghese N."/>
            <person name="Submissions S."/>
        </authorList>
    </citation>
    <scope>NUCLEOTIDE SEQUENCE [LARGE SCALE GENOMIC DNA]</scope>
    <source>
        <strain evidence="1 2">OK806</strain>
    </source>
</reference>
<name>A0A7Z7N6G7_9BURK</name>
<accession>A0A7Z7N6G7</accession>
<dbReference type="EMBL" id="OCSU01000003">
    <property type="protein sequence ID" value="SOE87988.1"/>
    <property type="molecule type" value="Genomic_DNA"/>
</dbReference>